<proteinExistence type="predicted"/>
<gene>
    <name evidence="1" type="ORF">H0A36_24970</name>
</gene>
<evidence type="ECO:0000313" key="1">
    <source>
        <dbReference type="EMBL" id="NYZ69276.1"/>
    </source>
</evidence>
<dbReference type="RefSeq" id="WP_180571273.1">
    <property type="nucleotide sequence ID" value="NZ_JACCKB010000071.1"/>
</dbReference>
<name>A0A853IN76_9GAMM</name>
<accession>A0A853IN76</accession>
<organism evidence="1 2">
    <name type="scientific">Spartinivicinus marinus</name>
    <dbReference type="NCBI Taxonomy" id="2994442"/>
    <lineage>
        <taxon>Bacteria</taxon>
        <taxon>Pseudomonadati</taxon>
        <taxon>Pseudomonadota</taxon>
        <taxon>Gammaproteobacteria</taxon>
        <taxon>Oceanospirillales</taxon>
        <taxon>Zooshikellaceae</taxon>
        <taxon>Spartinivicinus</taxon>
    </lineage>
</organism>
<keyword evidence="2" id="KW-1185">Reference proteome</keyword>
<protein>
    <submittedName>
        <fullName evidence="1">Uncharacterized protein</fullName>
    </submittedName>
</protein>
<reference evidence="1 2" key="1">
    <citation type="submission" date="2020-07" db="EMBL/GenBank/DDBJ databases">
        <title>Endozoicomonas sp. nov., isolated from sediment.</title>
        <authorList>
            <person name="Gu T."/>
        </authorList>
    </citation>
    <scope>NUCLEOTIDE SEQUENCE [LARGE SCALE GENOMIC DNA]</scope>
    <source>
        <strain evidence="1 2">SM1973</strain>
    </source>
</reference>
<evidence type="ECO:0000313" key="2">
    <source>
        <dbReference type="Proteomes" id="UP000569732"/>
    </source>
</evidence>
<dbReference type="EMBL" id="JACCKB010000071">
    <property type="protein sequence ID" value="NYZ69276.1"/>
    <property type="molecule type" value="Genomic_DNA"/>
</dbReference>
<sequence>MAMQQSFNRALSALEDAKAIDTKKMREHYSGFGSKYYDLVTEQMKLTEQQLEPIIDAIIQSSQGNR</sequence>
<dbReference type="AlphaFoldDB" id="A0A853IN76"/>
<dbReference type="Proteomes" id="UP000569732">
    <property type="component" value="Unassembled WGS sequence"/>
</dbReference>
<comment type="caution">
    <text evidence="1">The sequence shown here is derived from an EMBL/GenBank/DDBJ whole genome shotgun (WGS) entry which is preliminary data.</text>
</comment>